<evidence type="ECO:0000256" key="1">
    <source>
        <dbReference type="SAM" id="MobiDB-lite"/>
    </source>
</evidence>
<protein>
    <submittedName>
        <fullName evidence="2">Uncharacterized protein</fullName>
    </submittedName>
</protein>
<comment type="caution">
    <text evidence="2">The sequence shown here is derived from an EMBL/GenBank/DDBJ whole genome shotgun (WGS) entry which is preliminary data.</text>
</comment>
<dbReference type="Proteomes" id="UP000609651">
    <property type="component" value="Unassembled WGS sequence"/>
</dbReference>
<evidence type="ECO:0000313" key="3">
    <source>
        <dbReference type="Proteomes" id="UP000609651"/>
    </source>
</evidence>
<evidence type="ECO:0000313" key="2">
    <source>
        <dbReference type="EMBL" id="NNJ26282.1"/>
    </source>
</evidence>
<dbReference type="EMBL" id="WTPX01000070">
    <property type="protein sequence ID" value="NNJ26282.1"/>
    <property type="molecule type" value="Genomic_DNA"/>
</dbReference>
<organism evidence="2 3">
    <name type="scientific">Alienimonas chondri</name>
    <dbReference type="NCBI Taxonomy" id="2681879"/>
    <lineage>
        <taxon>Bacteria</taxon>
        <taxon>Pseudomonadati</taxon>
        <taxon>Planctomycetota</taxon>
        <taxon>Planctomycetia</taxon>
        <taxon>Planctomycetales</taxon>
        <taxon>Planctomycetaceae</taxon>
        <taxon>Alienimonas</taxon>
    </lineage>
</organism>
<accession>A0ABX1VG90</accession>
<gene>
    <name evidence="2" type="ORF">LzC2_23640</name>
</gene>
<dbReference type="RefSeq" id="WP_171187158.1">
    <property type="nucleotide sequence ID" value="NZ_WTPX01000070.1"/>
</dbReference>
<sequence length="77" mass="8034">MKSSATPPPRTVETGPDAVANATLEIGPFIGPPENAGGATLVDRVVAEYLRRIDDGEPPAPESVIAAHSELADELRE</sequence>
<proteinExistence type="predicted"/>
<feature type="region of interest" description="Disordered" evidence="1">
    <location>
        <begin position="54"/>
        <end position="77"/>
    </location>
</feature>
<keyword evidence="3" id="KW-1185">Reference proteome</keyword>
<name>A0ABX1VG90_9PLAN</name>
<reference evidence="2 3" key="1">
    <citation type="journal article" date="2020" name="Syst. Appl. Microbiol.">
        <title>Alienimonas chondri sp. nov., a novel planctomycete isolated from the biofilm of the red alga Chondrus crispus.</title>
        <authorList>
            <person name="Vitorino I."/>
            <person name="Albuquerque L."/>
            <person name="Wiegand S."/>
            <person name="Kallscheuer N."/>
            <person name="da Costa M.S."/>
            <person name="Lobo-da-Cunha A."/>
            <person name="Jogler C."/>
            <person name="Lage O.M."/>
        </authorList>
    </citation>
    <scope>NUCLEOTIDE SEQUENCE [LARGE SCALE GENOMIC DNA]</scope>
    <source>
        <strain evidence="2 3">LzC2</strain>
    </source>
</reference>